<dbReference type="STRING" id="56216.A0A1A6HDB9"/>
<sequence>MLAELPGISAYVDGRGCNLSTEASEDDDEERVERQEVCQVKALTFLSRPPEIREMRKGLVIWKYRMVKEALHERANLLEIAPHLSAPLPIMLPIYKWWQLPYYWVGIKLYDLVAGSNCLKSSYVLSKSRALEHFPMLQKDKLVGAIVYYDGQHNDARMNLAIALTAARYGAATANYMEVVSLLKKTDPETGKERVSGARCKDVLTGQEFDVRAKCVINATGPFTDSVRKMDDTNAPVICQASAGVHIVMPGYY</sequence>
<dbReference type="Proteomes" id="UP000092124">
    <property type="component" value="Unassembled WGS sequence"/>
</dbReference>
<dbReference type="InterPro" id="IPR000447">
    <property type="entry name" value="G3P_DH_FAD-dep"/>
</dbReference>
<name>A0A1A6HDB9_NEOLE</name>
<organism evidence="8 9">
    <name type="scientific">Neotoma lepida</name>
    <name type="common">Desert woodrat</name>
    <dbReference type="NCBI Taxonomy" id="56216"/>
    <lineage>
        <taxon>Eukaryota</taxon>
        <taxon>Metazoa</taxon>
        <taxon>Chordata</taxon>
        <taxon>Craniata</taxon>
        <taxon>Vertebrata</taxon>
        <taxon>Euteleostomi</taxon>
        <taxon>Mammalia</taxon>
        <taxon>Eutheria</taxon>
        <taxon>Euarchontoglires</taxon>
        <taxon>Glires</taxon>
        <taxon>Rodentia</taxon>
        <taxon>Myomorpha</taxon>
        <taxon>Muroidea</taxon>
        <taxon>Cricetidae</taxon>
        <taxon>Neotominae</taxon>
        <taxon>Neotoma</taxon>
    </lineage>
</organism>
<comment type="caution">
    <text evidence="8">The sequence shown here is derived from an EMBL/GenBank/DDBJ whole genome shotgun (WGS) entry which is preliminary data.</text>
</comment>
<gene>
    <name evidence="8" type="ORF">A6R68_17278</name>
</gene>
<evidence type="ECO:0000256" key="5">
    <source>
        <dbReference type="ARBA" id="ARBA00022827"/>
    </source>
</evidence>
<dbReference type="SUPFAM" id="SSF51905">
    <property type="entry name" value="FAD/NAD(P)-binding domain"/>
    <property type="match status" value="1"/>
</dbReference>
<evidence type="ECO:0000313" key="9">
    <source>
        <dbReference type="Proteomes" id="UP000092124"/>
    </source>
</evidence>
<accession>A0A1A6HDB9</accession>
<dbReference type="OrthoDB" id="264015at2759"/>
<evidence type="ECO:0000256" key="1">
    <source>
        <dbReference type="ARBA" id="ARBA00001974"/>
    </source>
</evidence>
<keyword evidence="9" id="KW-1185">Reference proteome</keyword>
<reference evidence="8 9" key="1">
    <citation type="submission" date="2016-06" db="EMBL/GenBank/DDBJ databases">
        <title>The Draft Genome Sequence and Annotation of the Desert Woodrat Neotoma lepida.</title>
        <authorList>
            <person name="Campbell M."/>
            <person name="Oakeson K.F."/>
            <person name="Yandell M."/>
            <person name="Halpert J.R."/>
            <person name="Dearing D."/>
        </authorList>
    </citation>
    <scope>NUCLEOTIDE SEQUENCE [LARGE SCALE GENOMIC DNA]</scope>
    <source>
        <strain evidence="8">417</strain>
        <tissue evidence="8">Liver</tissue>
    </source>
</reference>
<dbReference type="AlphaFoldDB" id="A0A1A6HDB9"/>
<comment type="cofactor">
    <cofactor evidence="1">
        <name>FAD</name>
        <dbReference type="ChEBI" id="CHEBI:57692"/>
    </cofactor>
</comment>
<dbReference type="Gene3D" id="3.30.9.10">
    <property type="entry name" value="D-Amino Acid Oxidase, subunit A, domain 2"/>
    <property type="match status" value="1"/>
</dbReference>
<dbReference type="EC" id="1.1.5.3" evidence="3"/>
<dbReference type="PANTHER" id="PTHR11985:SF15">
    <property type="entry name" value="GLYCEROL-3-PHOSPHATE DEHYDROGENASE, MITOCHONDRIAL"/>
    <property type="match status" value="1"/>
</dbReference>
<evidence type="ECO:0000313" key="8">
    <source>
        <dbReference type="EMBL" id="OBS76271.1"/>
    </source>
</evidence>
<protein>
    <recommendedName>
        <fullName evidence="3">glycerol-3-phosphate dehydrogenase</fullName>
        <ecNumber evidence="3">1.1.5.3</ecNumber>
    </recommendedName>
</protein>
<evidence type="ECO:0000256" key="3">
    <source>
        <dbReference type="ARBA" id="ARBA00013029"/>
    </source>
</evidence>
<dbReference type="GO" id="GO:0004368">
    <property type="term" value="F:glycerol-3-phosphate dehydrogenase (quinone) activity"/>
    <property type="evidence" value="ECO:0007669"/>
    <property type="project" value="UniProtKB-EC"/>
</dbReference>
<dbReference type="GO" id="GO:0005739">
    <property type="term" value="C:mitochondrion"/>
    <property type="evidence" value="ECO:0007669"/>
    <property type="project" value="TreeGrafter"/>
</dbReference>
<keyword evidence="4" id="KW-0285">Flavoprotein</keyword>
<dbReference type="InterPro" id="IPR006076">
    <property type="entry name" value="FAD-dep_OxRdtase"/>
</dbReference>
<dbReference type="Gene3D" id="3.50.50.60">
    <property type="entry name" value="FAD/NAD(P)-binding domain"/>
    <property type="match status" value="1"/>
</dbReference>
<dbReference type="InterPro" id="IPR036188">
    <property type="entry name" value="FAD/NAD-bd_sf"/>
</dbReference>
<evidence type="ECO:0000256" key="2">
    <source>
        <dbReference type="ARBA" id="ARBA00007330"/>
    </source>
</evidence>
<dbReference type="PANTHER" id="PTHR11985">
    <property type="entry name" value="GLYCEROL-3-PHOSPHATE DEHYDROGENASE"/>
    <property type="match status" value="1"/>
</dbReference>
<feature type="non-terminal residue" evidence="8">
    <location>
        <position position="253"/>
    </location>
</feature>
<keyword evidence="6" id="KW-0560">Oxidoreductase</keyword>
<keyword evidence="5" id="KW-0274">FAD</keyword>
<evidence type="ECO:0000256" key="4">
    <source>
        <dbReference type="ARBA" id="ARBA00022630"/>
    </source>
</evidence>
<evidence type="ECO:0000256" key="6">
    <source>
        <dbReference type="ARBA" id="ARBA00023002"/>
    </source>
</evidence>
<feature type="domain" description="FAD dependent oxidoreductase" evidence="7">
    <location>
        <begin position="63"/>
        <end position="250"/>
    </location>
</feature>
<evidence type="ECO:0000259" key="7">
    <source>
        <dbReference type="Pfam" id="PF01266"/>
    </source>
</evidence>
<proteinExistence type="inferred from homology"/>
<dbReference type="Pfam" id="PF01266">
    <property type="entry name" value="DAO"/>
    <property type="match status" value="1"/>
</dbReference>
<comment type="similarity">
    <text evidence="2">Belongs to the FAD-dependent glycerol-3-phosphate dehydrogenase family.</text>
</comment>
<dbReference type="EMBL" id="LZPO01034945">
    <property type="protein sequence ID" value="OBS76271.1"/>
    <property type="molecule type" value="Genomic_DNA"/>
</dbReference>
<dbReference type="GO" id="GO:0006072">
    <property type="term" value="P:glycerol-3-phosphate metabolic process"/>
    <property type="evidence" value="ECO:0007669"/>
    <property type="project" value="InterPro"/>
</dbReference>